<protein>
    <submittedName>
        <fullName evidence="2">TBC1 domain family member 2A</fullName>
    </submittedName>
</protein>
<dbReference type="InterPro" id="IPR036034">
    <property type="entry name" value="PDZ_sf"/>
</dbReference>
<gene>
    <name evidence="2" type="ORF">ACHHYP_04189</name>
</gene>
<dbReference type="SMART" id="SM00164">
    <property type="entry name" value="TBC"/>
    <property type="match status" value="1"/>
</dbReference>
<evidence type="ECO:0000259" key="1">
    <source>
        <dbReference type="PROSITE" id="PS50086"/>
    </source>
</evidence>
<sequence>MHPLDAGRAAGLTDSSRPPAWTTALAEHADRIRRRSDHSYYEYLAGGVAGDAAVEIAKDLSRTNLPLQRCHEAQLGRILGAYATRNPNVGYCQGMNCIGALLVLHVQDEDAAFWALALVLEQIFPGYHSTAMTGLVADQAVLMTHLAHYFPQVSARLASLEIEAHAFSTKWLVGAFAGALPLAVVVRLWDSIILRLGGQHGAADAACVLFGTVFALISLVATDVEVQNDAGSALLLLQSTPSHIGSTETFLAAAFGWIGALCPYEVSLQRDSYFLDAAAEAEARDRLRGSARWSVALHESPPTPEAKWRFSKAPRTLEYDVAFAPGALGLLLVEGKTTGLPTVYGFASNDCLGKRCNMVRKGDVVISVNGLPCTGHTLHEVLVSILL</sequence>
<accession>A0A1V9Z1X7</accession>
<dbReference type="Gene3D" id="1.10.8.270">
    <property type="entry name" value="putative rabgap domain of human tbc1 domain family member 14 like domains"/>
    <property type="match status" value="1"/>
</dbReference>
<dbReference type="AlphaFoldDB" id="A0A1V9Z1X7"/>
<dbReference type="InterPro" id="IPR000195">
    <property type="entry name" value="Rab-GAP-TBC_dom"/>
</dbReference>
<proteinExistence type="predicted"/>
<dbReference type="SUPFAM" id="SSF50156">
    <property type="entry name" value="PDZ domain-like"/>
    <property type="match status" value="1"/>
</dbReference>
<feature type="domain" description="Rab-GAP TBC" evidence="1">
    <location>
        <begin position="11"/>
        <end position="196"/>
    </location>
</feature>
<keyword evidence="3" id="KW-1185">Reference proteome</keyword>
<dbReference type="STRING" id="1202772.A0A1V9Z1X7"/>
<dbReference type="GO" id="GO:0005096">
    <property type="term" value="F:GTPase activator activity"/>
    <property type="evidence" value="ECO:0007669"/>
    <property type="project" value="TreeGrafter"/>
</dbReference>
<dbReference type="InterPro" id="IPR035969">
    <property type="entry name" value="Rab-GAP_TBC_sf"/>
</dbReference>
<reference evidence="2 3" key="1">
    <citation type="journal article" date="2014" name="Genome Biol. Evol.">
        <title>The secreted proteins of Achlya hypogyna and Thraustotheca clavata identify the ancestral oomycete secretome and reveal gene acquisitions by horizontal gene transfer.</title>
        <authorList>
            <person name="Misner I."/>
            <person name="Blouin N."/>
            <person name="Leonard G."/>
            <person name="Richards T.A."/>
            <person name="Lane C.E."/>
        </authorList>
    </citation>
    <scope>NUCLEOTIDE SEQUENCE [LARGE SCALE GENOMIC DNA]</scope>
    <source>
        <strain evidence="2 3">ATCC 48635</strain>
    </source>
</reference>
<evidence type="ECO:0000313" key="2">
    <source>
        <dbReference type="EMBL" id="OQR91953.1"/>
    </source>
</evidence>
<dbReference type="Gene3D" id="1.10.472.80">
    <property type="entry name" value="Ypt/Rab-GAP domain of gyp1p, domain 3"/>
    <property type="match status" value="1"/>
</dbReference>
<dbReference type="PROSITE" id="PS50086">
    <property type="entry name" value="TBC_RABGAP"/>
    <property type="match status" value="1"/>
</dbReference>
<dbReference type="SUPFAM" id="SSF47923">
    <property type="entry name" value="Ypt/Rab-GAP domain of gyp1p"/>
    <property type="match status" value="2"/>
</dbReference>
<dbReference type="PANTHER" id="PTHR47219">
    <property type="entry name" value="RAB GTPASE-ACTIVATING PROTEIN 1-LIKE"/>
    <property type="match status" value="1"/>
</dbReference>
<dbReference type="GO" id="GO:0031267">
    <property type="term" value="F:small GTPase binding"/>
    <property type="evidence" value="ECO:0007669"/>
    <property type="project" value="TreeGrafter"/>
</dbReference>
<dbReference type="InterPro" id="IPR050302">
    <property type="entry name" value="Rab_GAP_TBC_domain"/>
</dbReference>
<dbReference type="PANTHER" id="PTHR47219:SF20">
    <property type="entry name" value="TBC1 DOMAIN FAMILY MEMBER 2B"/>
    <property type="match status" value="1"/>
</dbReference>
<comment type="caution">
    <text evidence="2">The sequence shown here is derived from an EMBL/GenBank/DDBJ whole genome shotgun (WGS) entry which is preliminary data.</text>
</comment>
<organism evidence="2 3">
    <name type="scientific">Achlya hypogyna</name>
    <name type="common">Oomycete</name>
    <name type="synonym">Protoachlya hypogyna</name>
    <dbReference type="NCBI Taxonomy" id="1202772"/>
    <lineage>
        <taxon>Eukaryota</taxon>
        <taxon>Sar</taxon>
        <taxon>Stramenopiles</taxon>
        <taxon>Oomycota</taxon>
        <taxon>Saprolegniomycetes</taxon>
        <taxon>Saprolegniales</taxon>
        <taxon>Achlyaceae</taxon>
        <taxon>Achlya</taxon>
    </lineage>
</organism>
<dbReference type="Pfam" id="PF00566">
    <property type="entry name" value="RabGAP-TBC"/>
    <property type="match status" value="1"/>
</dbReference>
<name>A0A1V9Z1X7_ACHHY</name>
<dbReference type="OrthoDB" id="294251at2759"/>
<dbReference type="Proteomes" id="UP000243579">
    <property type="component" value="Unassembled WGS sequence"/>
</dbReference>
<dbReference type="EMBL" id="JNBR01000490">
    <property type="protein sequence ID" value="OQR91953.1"/>
    <property type="molecule type" value="Genomic_DNA"/>
</dbReference>
<evidence type="ECO:0000313" key="3">
    <source>
        <dbReference type="Proteomes" id="UP000243579"/>
    </source>
</evidence>